<dbReference type="OrthoDB" id="6781885at2759"/>
<sequence length="365" mass="42229">MRLLMKLSLTSTFIFLVLSEVTSSHFVEFNNRIHQFPERMEVTRWSRKIDFVPDSAIPKGKSKKLSSKAGNGKNIKPTKKPTKASGKTGVIHLGISDHSLVYAVRKFTLPNGRQKIRQVRNFKTFVENDFIRDVSQLPWEMVYQFGDPNLCWQVWKSLLLDALNRHAPLRHKRIRNNPVPWINPQIKELMRKSDYHKKKAIKYDSESQWELYKTLRNEVNINMRKAKSKYFCDKIQAISQMGDSKSGWAWINSLLGRKHKNANINELKVNDDIISDDKSITETLNEYFINIGMKMAAESACQSTDALNDQVIYENTVLLPKENFHFADITIDSVSKRLQKLNVSKATGIESKCVLLMIKLLLQEQ</sequence>
<comment type="caution">
    <text evidence="1">The sequence shown here is derived from an EMBL/GenBank/DDBJ whole genome shotgun (WGS) entry which is preliminary data.</text>
</comment>
<name>A0A6S7K4Z9_PARCT</name>
<accession>A0A6S7K4Z9</accession>
<dbReference type="AlphaFoldDB" id="A0A6S7K4Z9"/>
<evidence type="ECO:0000313" key="1">
    <source>
        <dbReference type="EMBL" id="CAB4023392.1"/>
    </source>
</evidence>
<organism evidence="1 2">
    <name type="scientific">Paramuricea clavata</name>
    <name type="common">Red gorgonian</name>
    <name type="synonym">Violescent sea-whip</name>
    <dbReference type="NCBI Taxonomy" id="317549"/>
    <lineage>
        <taxon>Eukaryota</taxon>
        <taxon>Metazoa</taxon>
        <taxon>Cnidaria</taxon>
        <taxon>Anthozoa</taxon>
        <taxon>Octocorallia</taxon>
        <taxon>Malacalcyonacea</taxon>
        <taxon>Plexauridae</taxon>
        <taxon>Paramuricea</taxon>
    </lineage>
</organism>
<evidence type="ECO:0000313" key="2">
    <source>
        <dbReference type="Proteomes" id="UP001152795"/>
    </source>
</evidence>
<dbReference type="Proteomes" id="UP001152795">
    <property type="component" value="Unassembled WGS sequence"/>
</dbReference>
<protein>
    <submittedName>
        <fullName evidence="1">Uncharacterized protein</fullName>
    </submittedName>
</protein>
<dbReference type="PANTHER" id="PTHR47510">
    <property type="entry name" value="REVERSE TRANSCRIPTASE DOMAIN-CONTAINING PROTEIN"/>
    <property type="match status" value="1"/>
</dbReference>
<dbReference type="EMBL" id="CACRXK020012475">
    <property type="protein sequence ID" value="CAB4023392.1"/>
    <property type="molecule type" value="Genomic_DNA"/>
</dbReference>
<dbReference type="PANTHER" id="PTHR47510:SF3">
    <property type="entry name" value="ENDO_EXONUCLEASE_PHOSPHATASE DOMAIN-CONTAINING PROTEIN"/>
    <property type="match status" value="1"/>
</dbReference>
<proteinExistence type="predicted"/>
<gene>
    <name evidence="1" type="ORF">PACLA_8A073242</name>
</gene>
<keyword evidence="2" id="KW-1185">Reference proteome</keyword>
<reference evidence="1" key="1">
    <citation type="submission" date="2020-04" db="EMBL/GenBank/DDBJ databases">
        <authorList>
            <person name="Alioto T."/>
            <person name="Alioto T."/>
            <person name="Gomez Garrido J."/>
        </authorList>
    </citation>
    <scope>NUCLEOTIDE SEQUENCE</scope>
    <source>
        <strain evidence="1">A484AB</strain>
    </source>
</reference>